<evidence type="ECO:0000313" key="1">
    <source>
        <dbReference type="Proteomes" id="UP000095282"/>
    </source>
</evidence>
<dbReference type="AlphaFoldDB" id="A0A1I7V169"/>
<accession>A0A1I7V169</accession>
<organism evidence="1 2">
    <name type="scientific">Caenorhabditis tropicalis</name>
    <dbReference type="NCBI Taxonomy" id="1561998"/>
    <lineage>
        <taxon>Eukaryota</taxon>
        <taxon>Metazoa</taxon>
        <taxon>Ecdysozoa</taxon>
        <taxon>Nematoda</taxon>
        <taxon>Chromadorea</taxon>
        <taxon>Rhabditida</taxon>
        <taxon>Rhabditina</taxon>
        <taxon>Rhabditomorpha</taxon>
        <taxon>Rhabditoidea</taxon>
        <taxon>Rhabditidae</taxon>
        <taxon>Peloderinae</taxon>
        <taxon>Caenorhabditis</taxon>
    </lineage>
</organism>
<dbReference type="WBParaSite" id="Csp11.Scaffold630.g21382.t1">
    <property type="protein sequence ID" value="Csp11.Scaffold630.g21382.t1"/>
    <property type="gene ID" value="Csp11.Scaffold630.g21382"/>
</dbReference>
<proteinExistence type="predicted"/>
<name>A0A1I7V169_9PELO</name>
<reference evidence="2" key="1">
    <citation type="submission" date="2016-11" db="UniProtKB">
        <authorList>
            <consortium name="WormBaseParasite"/>
        </authorList>
    </citation>
    <scope>IDENTIFICATION</scope>
</reference>
<sequence>MTRRRFPTRYPSTDSIWKRMDPRGRGFRRLTQNDEQYVRRSQEITEPNANALATLIWKSGHIFWIFWRRPGEEEEQRRKNEKDWDLSKG</sequence>
<keyword evidence="1" id="KW-1185">Reference proteome</keyword>
<dbReference type="Proteomes" id="UP000095282">
    <property type="component" value="Unplaced"/>
</dbReference>
<protein>
    <submittedName>
        <fullName evidence="2">DUF4258 domain-containing protein</fullName>
    </submittedName>
</protein>
<evidence type="ECO:0000313" key="2">
    <source>
        <dbReference type="WBParaSite" id="Csp11.Scaffold630.g21382.t1"/>
    </source>
</evidence>